<proteinExistence type="predicted"/>
<feature type="domain" description="AMP-dependent synthetase/ligase" evidence="1">
    <location>
        <begin position="123"/>
        <end position="443"/>
    </location>
</feature>
<gene>
    <name evidence="2" type="ORF">JK359_38470</name>
</gene>
<dbReference type="SUPFAM" id="SSF56801">
    <property type="entry name" value="Acetyl-CoA synthetase-like"/>
    <property type="match status" value="1"/>
</dbReference>
<dbReference type="Pfam" id="PF00501">
    <property type="entry name" value="AMP-binding"/>
    <property type="match status" value="1"/>
</dbReference>
<dbReference type="GO" id="GO:0005829">
    <property type="term" value="C:cytosol"/>
    <property type="evidence" value="ECO:0007669"/>
    <property type="project" value="TreeGrafter"/>
</dbReference>
<dbReference type="GO" id="GO:0031177">
    <property type="term" value="F:phosphopantetheine binding"/>
    <property type="evidence" value="ECO:0007669"/>
    <property type="project" value="TreeGrafter"/>
</dbReference>
<feature type="non-terminal residue" evidence="2">
    <location>
        <position position="1"/>
    </location>
</feature>
<dbReference type="Gene3D" id="3.40.50.980">
    <property type="match status" value="2"/>
</dbReference>
<dbReference type="PANTHER" id="PTHR45527">
    <property type="entry name" value="NONRIBOSOMAL PEPTIDE SYNTHETASE"/>
    <property type="match status" value="1"/>
</dbReference>
<dbReference type="SUPFAM" id="SSF52777">
    <property type="entry name" value="CoA-dependent acyltransferases"/>
    <property type="match status" value="1"/>
</dbReference>
<keyword evidence="3" id="KW-1185">Reference proteome</keyword>
<sequence length="444" mass="47742">TMLVFQNVPEASIDLPGVRSVMEAVESSSIKYDLSWTFSETRAADDSVALNGHLQFSLDLFDRATVEALAQRLLLVLRAMVADPAARMSTIDVLGEEERHRILVEWNDTAAEVEPATLPGLVQDQAKRTPDAVAVVAGGVELSYAELNERANRLARFLIGRGVGPERFVAVQMPRSVELVVALLAVAKAGGAYMPVDPGYPDDRKAFMVADAAPVVVLTSDGVDVGDVGGTDVVVLDEPAVIRQVAQQPATDVTDDERREPLRREHPVYVIYTSGSTGRPKGVVVEHRSVVDYLAYTRKTYSAAEGVALVHSPVAFDLTVTALYTPLVSGGRIVMAGLEDEDAETAALLSRTPNTFLKATPSHLPLLENLPADYSPSGHLLLGGEALHSEGLHKWRAQHPHAVVSNVYGPTEATVNCTEFRIEPGQKLPDGVVPIGRPQSNAQV</sequence>
<dbReference type="GO" id="GO:0043041">
    <property type="term" value="P:amino acid activation for nonribosomal peptide biosynthetic process"/>
    <property type="evidence" value="ECO:0007669"/>
    <property type="project" value="TreeGrafter"/>
</dbReference>
<dbReference type="InterPro" id="IPR000873">
    <property type="entry name" value="AMP-dep_synth/lig_dom"/>
</dbReference>
<dbReference type="FunFam" id="3.40.50.980:FF:000001">
    <property type="entry name" value="Non-ribosomal peptide synthetase"/>
    <property type="match status" value="1"/>
</dbReference>
<dbReference type="Gene3D" id="3.30.559.30">
    <property type="entry name" value="Nonribosomal peptide synthetase, condensation domain"/>
    <property type="match status" value="1"/>
</dbReference>
<comment type="caution">
    <text evidence="2">The sequence shown here is derived from an EMBL/GenBank/DDBJ whole genome shotgun (WGS) entry which is preliminary data.</text>
</comment>
<protein>
    <submittedName>
        <fullName evidence="2">AMP-binding protein</fullName>
    </submittedName>
</protein>
<evidence type="ECO:0000313" key="3">
    <source>
        <dbReference type="Proteomes" id="UP000661858"/>
    </source>
</evidence>
<evidence type="ECO:0000259" key="1">
    <source>
        <dbReference type="Pfam" id="PF00501"/>
    </source>
</evidence>
<dbReference type="PANTHER" id="PTHR45527:SF1">
    <property type="entry name" value="FATTY ACID SYNTHASE"/>
    <property type="match status" value="1"/>
</dbReference>
<accession>A0A937ESF6</accession>
<dbReference type="GO" id="GO:0044550">
    <property type="term" value="P:secondary metabolite biosynthetic process"/>
    <property type="evidence" value="ECO:0007669"/>
    <property type="project" value="TreeGrafter"/>
</dbReference>
<dbReference type="Proteomes" id="UP000661858">
    <property type="component" value="Unassembled WGS sequence"/>
</dbReference>
<reference evidence="2" key="1">
    <citation type="submission" date="2021-01" db="EMBL/GenBank/DDBJ databases">
        <title>WGS of actinomycetes isolated from Thailand.</title>
        <authorList>
            <person name="Thawai C."/>
        </authorList>
    </citation>
    <scope>NUCLEOTIDE SEQUENCE</scope>
    <source>
        <strain evidence="2">RCU-197</strain>
    </source>
</reference>
<evidence type="ECO:0000313" key="2">
    <source>
        <dbReference type="EMBL" id="MBL1087743.1"/>
    </source>
</evidence>
<name>A0A937ESF6_9ACTN</name>
<dbReference type="RefSeq" id="WP_201844376.1">
    <property type="nucleotide sequence ID" value="NZ_JAERRK010000062.1"/>
</dbReference>
<dbReference type="PROSITE" id="PS00455">
    <property type="entry name" value="AMP_BINDING"/>
    <property type="match status" value="1"/>
</dbReference>
<organism evidence="2 3">
    <name type="scientific">Streptomyces actinomycinicus</name>
    <dbReference type="NCBI Taxonomy" id="1695166"/>
    <lineage>
        <taxon>Bacteria</taxon>
        <taxon>Bacillati</taxon>
        <taxon>Actinomycetota</taxon>
        <taxon>Actinomycetes</taxon>
        <taxon>Kitasatosporales</taxon>
        <taxon>Streptomycetaceae</taxon>
        <taxon>Streptomyces</taxon>
    </lineage>
</organism>
<feature type="non-terminal residue" evidence="2">
    <location>
        <position position="444"/>
    </location>
</feature>
<dbReference type="InterPro" id="IPR020845">
    <property type="entry name" value="AMP-binding_CS"/>
</dbReference>
<dbReference type="EMBL" id="JAERRK010000062">
    <property type="protein sequence ID" value="MBL1087743.1"/>
    <property type="molecule type" value="Genomic_DNA"/>
</dbReference>
<dbReference type="AlphaFoldDB" id="A0A937ESF6"/>